<feature type="binding site" evidence="4">
    <location>
        <position position="185"/>
    </location>
    <ligand>
        <name>3'-phosphoadenylyl sulfate</name>
        <dbReference type="ChEBI" id="CHEBI:58339"/>
    </ligand>
</feature>
<evidence type="ECO:0000256" key="5">
    <source>
        <dbReference type="PIRSR" id="PIRSR637359-3"/>
    </source>
</evidence>
<evidence type="ECO:0000256" key="2">
    <source>
        <dbReference type="ARBA" id="ARBA00023180"/>
    </source>
</evidence>
<dbReference type="Pfam" id="PF00685">
    <property type="entry name" value="Sulfotransfer_1"/>
    <property type="match status" value="1"/>
</dbReference>
<evidence type="ECO:0000256" key="6">
    <source>
        <dbReference type="SAM" id="Phobius"/>
    </source>
</evidence>
<dbReference type="SUPFAM" id="SSF52540">
    <property type="entry name" value="P-loop containing nucleoside triphosphate hydrolases"/>
    <property type="match status" value="1"/>
</dbReference>
<dbReference type="PANTHER" id="PTHR10605">
    <property type="entry name" value="HEPARAN SULFATE SULFOTRANSFERASE"/>
    <property type="match status" value="1"/>
</dbReference>
<dbReference type="Proteomes" id="UP001209878">
    <property type="component" value="Unassembled WGS sequence"/>
</dbReference>
<feature type="domain" description="Sulfotransferase" evidence="7">
    <location>
        <begin position="95"/>
        <end position="331"/>
    </location>
</feature>
<dbReference type="AlphaFoldDB" id="A0AAD9NVN8"/>
<organism evidence="8 9">
    <name type="scientific">Ridgeia piscesae</name>
    <name type="common">Tubeworm</name>
    <dbReference type="NCBI Taxonomy" id="27915"/>
    <lineage>
        <taxon>Eukaryota</taxon>
        <taxon>Metazoa</taxon>
        <taxon>Spiralia</taxon>
        <taxon>Lophotrochozoa</taxon>
        <taxon>Annelida</taxon>
        <taxon>Polychaeta</taxon>
        <taxon>Sedentaria</taxon>
        <taxon>Canalipalpata</taxon>
        <taxon>Sabellida</taxon>
        <taxon>Siboglinidae</taxon>
        <taxon>Ridgeia</taxon>
    </lineage>
</organism>
<feature type="binding site" evidence="4">
    <location>
        <begin position="311"/>
        <end position="315"/>
    </location>
    <ligand>
        <name>3'-phosphoadenylyl sulfate</name>
        <dbReference type="ChEBI" id="CHEBI:58339"/>
    </ligand>
</feature>
<sequence>MNNDKDCLLVAPSVVTPPQQQTSRTRWLPSLSRARFTSLVVIVSVFAICVLVYLVPEREVHHGTVAVVTSIAPLDTSTRKTSTKIRYKHTQRRLPQCIIIGIRKAGTRALLKFLDLHPSIQTAAREIHFFDHSYELGLNWYRKRMPFSFPDQITIEKTPAYFTVKSVPKLVHRMNSTVKVLLIVRDPFERTVSDWLQLCMNQRAKNRHCTSFERKVIDPRTGEVNRSYQGIRRSIYVRHMQNWLQWFPLSQIHLVNGKTLVENPVAALKRVEQFLGLDHRITEDHFYFNKSRGFYCIQYDSTRQKCLHPSKGRKHPKIKKEVVQKLREFFRPFNHKFYQMVGQDFGWP</sequence>
<gene>
    <name evidence="8" type="ORF">NP493_394g02049</name>
</gene>
<feature type="binding site" evidence="4">
    <location>
        <position position="193"/>
    </location>
    <ligand>
        <name>3'-phosphoadenylyl sulfate</name>
        <dbReference type="ChEBI" id="CHEBI:58339"/>
    </ligand>
</feature>
<keyword evidence="1" id="KW-0808">Transferase</keyword>
<keyword evidence="5" id="KW-1015">Disulfide bond</keyword>
<dbReference type="EMBL" id="JAODUO010000394">
    <property type="protein sequence ID" value="KAK2181509.1"/>
    <property type="molecule type" value="Genomic_DNA"/>
</dbReference>
<feature type="active site" description="For sulfotransferase activity" evidence="3">
    <location>
        <position position="104"/>
    </location>
</feature>
<dbReference type="Gene3D" id="3.40.50.300">
    <property type="entry name" value="P-loop containing nucleotide triphosphate hydrolases"/>
    <property type="match status" value="1"/>
</dbReference>
<protein>
    <recommendedName>
        <fullName evidence="7">Sulfotransferase domain-containing protein</fullName>
    </recommendedName>
</protein>
<name>A0AAD9NVN8_RIDPI</name>
<feature type="binding site" evidence="4">
    <location>
        <position position="295"/>
    </location>
    <ligand>
        <name>3'-phosphoadenylyl sulfate</name>
        <dbReference type="ChEBI" id="CHEBI:58339"/>
    </ligand>
</feature>
<comment type="caution">
    <text evidence="8">The sequence shown here is derived from an EMBL/GenBank/DDBJ whole genome shotgun (WGS) entry which is preliminary data.</text>
</comment>
<evidence type="ECO:0000256" key="4">
    <source>
        <dbReference type="PIRSR" id="PIRSR637359-2"/>
    </source>
</evidence>
<evidence type="ECO:0000256" key="3">
    <source>
        <dbReference type="PIRSR" id="PIRSR637359-1"/>
    </source>
</evidence>
<keyword evidence="6" id="KW-0472">Membrane</keyword>
<dbReference type="PANTHER" id="PTHR10605:SF65">
    <property type="entry name" value="GH20068P"/>
    <property type="match status" value="1"/>
</dbReference>
<dbReference type="InterPro" id="IPR027417">
    <property type="entry name" value="P-loop_NTPase"/>
</dbReference>
<proteinExistence type="predicted"/>
<dbReference type="InterPro" id="IPR037359">
    <property type="entry name" value="NST/OST"/>
</dbReference>
<evidence type="ECO:0000313" key="9">
    <source>
        <dbReference type="Proteomes" id="UP001209878"/>
    </source>
</evidence>
<keyword evidence="2" id="KW-0325">Glycoprotein</keyword>
<feature type="transmembrane region" description="Helical" evidence="6">
    <location>
        <begin position="36"/>
        <end position="55"/>
    </location>
</feature>
<keyword evidence="6" id="KW-1133">Transmembrane helix</keyword>
<feature type="binding site" evidence="4">
    <location>
        <begin position="104"/>
        <end position="108"/>
    </location>
    <ligand>
        <name>3'-phosphoadenylyl sulfate</name>
        <dbReference type="ChEBI" id="CHEBI:58339"/>
    </ligand>
</feature>
<keyword evidence="9" id="KW-1185">Reference proteome</keyword>
<evidence type="ECO:0000259" key="7">
    <source>
        <dbReference type="Pfam" id="PF00685"/>
    </source>
</evidence>
<feature type="disulfide bond" evidence="5">
    <location>
        <begin position="296"/>
        <end position="306"/>
    </location>
</feature>
<accession>A0AAD9NVN8</accession>
<dbReference type="GO" id="GO:0008467">
    <property type="term" value="F:[heparan sulfate]-glucosamine 3-sulfotransferase activity"/>
    <property type="evidence" value="ECO:0007669"/>
    <property type="project" value="TreeGrafter"/>
</dbReference>
<keyword evidence="6" id="KW-0812">Transmembrane</keyword>
<evidence type="ECO:0000256" key="1">
    <source>
        <dbReference type="ARBA" id="ARBA00022679"/>
    </source>
</evidence>
<reference evidence="8" key="1">
    <citation type="journal article" date="2023" name="Mol. Biol. Evol.">
        <title>Third-Generation Sequencing Reveals the Adaptive Role of the Epigenome in Three Deep-Sea Polychaetes.</title>
        <authorList>
            <person name="Perez M."/>
            <person name="Aroh O."/>
            <person name="Sun Y."/>
            <person name="Lan Y."/>
            <person name="Juniper S.K."/>
            <person name="Young C.R."/>
            <person name="Angers B."/>
            <person name="Qian P.Y."/>
        </authorList>
    </citation>
    <scope>NUCLEOTIDE SEQUENCE</scope>
    <source>
        <strain evidence="8">R07B-5</strain>
    </source>
</reference>
<dbReference type="InterPro" id="IPR000863">
    <property type="entry name" value="Sulfotransferase_dom"/>
</dbReference>
<evidence type="ECO:0000313" key="8">
    <source>
        <dbReference type="EMBL" id="KAK2181509.1"/>
    </source>
</evidence>